<dbReference type="InterPro" id="IPR055348">
    <property type="entry name" value="DctQ"/>
</dbReference>
<comment type="subunit">
    <text evidence="9">The complex comprises the extracytoplasmic solute receptor protein and the two transmembrane proteins.</text>
</comment>
<name>A0AAU7JBF8_9HYPH</name>
<organism evidence="11">
    <name type="scientific">Alsobacter sp. KACC 23698</name>
    <dbReference type="NCBI Taxonomy" id="3149229"/>
    <lineage>
        <taxon>Bacteria</taxon>
        <taxon>Pseudomonadati</taxon>
        <taxon>Pseudomonadota</taxon>
        <taxon>Alphaproteobacteria</taxon>
        <taxon>Hyphomicrobiales</taxon>
        <taxon>Alsobacteraceae</taxon>
        <taxon>Alsobacter</taxon>
    </lineage>
</organism>
<dbReference type="InterPro" id="IPR007387">
    <property type="entry name" value="TRAP_DctQ"/>
</dbReference>
<keyword evidence="7 9" id="KW-0472">Membrane</keyword>
<sequence length="156" mass="17040">MALLNRALDVIAALLFAAALALVNLQILCRFVLSVSVPWTEEVSRLVFVWLAFVGAAIGAREASLIVIDTLPELIGPRWNAVMSPLVRIVSLAIILFMFMASLPLVQSVWPTTLATVDWISNGWAYLAFTASFGLMALYSVAPLVTDARRLIGRPR</sequence>
<dbReference type="GO" id="GO:0022857">
    <property type="term" value="F:transmembrane transporter activity"/>
    <property type="evidence" value="ECO:0007669"/>
    <property type="project" value="UniProtKB-UniRule"/>
</dbReference>
<proteinExistence type="inferred from homology"/>
<protein>
    <recommendedName>
        <fullName evidence="9">TRAP transporter small permease protein</fullName>
    </recommendedName>
</protein>
<gene>
    <name evidence="11" type="ORF">ABEG18_17025</name>
</gene>
<dbReference type="PANTHER" id="PTHR35011:SF2">
    <property type="entry name" value="2,3-DIKETO-L-GULONATE TRAP TRANSPORTER SMALL PERMEASE PROTEIN YIAM"/>
    <property type="match status" value="1"/>
</dbReference>
<keyword evidence="3" id="KW-1003">Cell membrane</keyword>
<dbReference type="GO" id="GO:0005886">
    <property type="term" value="C:plasma membrane"/>
    <property type="evidence" value="ECO:0007669"/>
    <property type="project" value="UniProtKB-SubCell"/>
</dbReference>
<dbReference type="RefSeq" id="WP_406854245.1">
    <property type="nucleotide sequence ID" value="NZ_CP157484.1"/>
</dbReference>
<evidence type="ECO:0000256" key="7">
    <source>
        <dbReference type="ARBA" id="ARBA00023136"/>
    </source>
</evidence>
<keyword evidence="6 9" id="KW-1133">Transmembrane helix</keyword>
<evidence type="ECO:0000313" key="11">
    <source>
        <dbReference type="EMBL" id="XBO37424.1"/>
    </source>
</evidence>
<comment type="similarity">
    <text evidence="8 9">Belongs to the TRAP transporter small permease family.</text>
</comment>
<dbReference type="PANTHER" id="PTHR35011">
    <property type="entry name" value="2,3-DIKETO-L-GULONATE TRAP TRANSPORTER SMALL PERMEASE PROTEIN YIAM"/>
    <property type="match status" value="1"/>
</dbReference>
<feature type="transmembrane region" description="Helical" evidence="9">
    <location>
        <begin position="123"/>
        <end position="146"/>
    </location>
</feature>
<feature type="transmembrane region" description="Helical" evidence="9">
    <location>
        <begin position="49"/>
        <end position="68"/>
    </location>
</feature>
<comment type="subcellular location">
    <subcellularLocation>
        <location evidence="1 9">Cell inner membrane</location>
        <topology evidence="1 9">Multi-pass membrane protein</topology>
    </subcellularLocation>
</comment>
<evidence type="ECO:0000256" key="4">
    <source>
        <dbReference type="ARBA" id="ARBA00022519"/>
    </source>
</evidence>
<evidence type="ECO:0000256" key="5">
    <source>
        <dbReference type="ARBA" id="ARBA00022692"/>
    </source>
</evidence>
<dbReference type="Pfam" id="PF04290">
    <property type="entry name" value="DctQ"/>
    <property type="match status" value="1"/>
</dbReference>
<keyword evidence="4 9" id="KW-0997">Cell inner membrane</keyword>
<keyword evidence="5 9" id="KW-0812">Transmembrane</keyword>
<keyword evidence="2 9" id="KW-0813">Transport</keyword>
<comment type="function">
    <text evidence="9">Part of the tripartite ATP-independent periplasmic (TRAP) transport system.</text>
</comment>
<feature type="transmembrane region" description="Helical" evidence="9">
    <location>
        <begin position="89"/>
        <end position="111"/>
    </location>
</feature>
<accession>A0AAU7JBF8</accession>
<evidence type="ECO:0000256" key="9">
    <source>
        <dbReference type="RuleBase" id="RU369079"/>
    </source>
</evidence>
<reference evidence="11" key="1">
    <citation type="submission" date="2024-05" db="EMBL/GenBank/DDBJ databases">
        <authorList>
            <person name="Kim S."/>
            <person name="Heo J."/>
            <person name="Choi H."/>
            <person name="Choi Y."/>
            <person name="Kwon S.-W."/>
            <person name="Kim Y."/>
        </authorList>
    </citation>
    <scope>NUCLEOTIDE SEQUENCE</scope>
    <source>
        <strain evidence="11">KACC 23698</strain>
    </source>
</reference>
<comment type="caution">
    <text evidence="9">Lacks conserved residue(s) required for the propagation of feature annotation.</text>
</comment>
<evidence type="ECO:0000256" key="8">
    <source>
        <dbReference type="ARBA" id="ARBA00038436"/>
    </source>
</evidence>
<dbReference type="EMBL" id="CP157484">
    <property type="protein sequence ID" value="XBO37424.1"/>
    <property type="molecule type" value="Genomic_DNA"/>
</dbReference>
<dbReference type="GO" id="GO:0015740">
    <property type="term" value="P:C4-dicarboxylate transport"/>
    <property type="evidence" value="ECO:0007669"/>
    <property type="project" value="TreeGrafter"/>
</dbReference>
<feature type="domain" description="Tripartite ATP-independent periplasmic transporters DctQ component" evidence="10">
    <location>
        <begin position="21"/>
        <end position="149"/>
    </location>
</feature>
<dbReference type="AlphaFoldDB" id="A0AAU7JBF8"/>
<evidence type="ECO:0000259" key="10">
    <source>
        <dbReference type="Pfam" id="PF04290"/>
    </source>
</evidence>
<evidence type="ECO:0000256" key="6">
    <source>
        <dbReference type="ARBA" id="ARBA00022989"/>
    </source>
</evidence>
<evidence type="ECO:0000256" key="2">
    <source>
        <dbReference type="ARBA" id="ARBA00022448"/>
    </source>
</evidence>
<evidence type="ECO:0000256" key="3">
    <source>
        <dbReference type="ARBA" id="ARBA00022475"/>
    </source>
</evidence>
<evidence type="ECO:0000256" key="1">
    <source>
        <dbReference type="ARBA" id="ARBA00004429"/>
    </source>
</evidence>